<proteinExistence type="predicted"/>
<evidence type="ECO:0000313" key="3">
    <source>
        <dbReference type="Proteomes" id="UP001480955"/>
    </source>
</evidence>
<dbReference type="Gene3D" id="3.80.10.10">
    <property type="entry name" value="Ribonuclease Inhibitor"/>
    <property type="match status" value="1"/>
</dbReference>
<reference evidence="2 3" key="1">
    <citation type="submission" date="2024-06" db="EMBL/GenBank/DDBJ databases">
        <authorList>
            <person name="Campbell A.G."/>
        </authorList>
    </citation>
    <scope>NUCLEOTIDE SEQUENCE [LARGE SCALE GENOMIC DNA]</scope>
    <source>
        <strain evidence="2 3">EM12</strain>
    </source>
</reference>
<keyword evidence="3" id="KW-1185">Reference proteome</keyword>
<dbReference type="Pfam" id="PF20530">
    <property type="entry name" value="DUF6745"/>
    <property type="match status" value="1"/>
</dbReference>
<evidence type="ECO:0000313" key="2">
    <source>
        <dbReference type="EMBL" id="MER2251784.1"/>
    </source>
</evidence>
<dbReference type="InterPro" id="IPR032675">
    <property type="entry name" value="LRR_dom_sf"/>
</dbReference>
<dbReference type="RefSeq" id="WP_350396139.1">
    <property type="nucleotide sequence ID" value="NZ_JBELQE010000091.1"/>
</dbReference>
<organism evidence="2 3">
    <name type="scientific">Methylorubrum podarium</name>
    <dbReference type="NCBI Taxonomy" id="200476"/>
    <lineage>
        <taxon>Bacteria</taxon>
        <taxon>Pseudomonadati</taxon>
        <taxon>Pseudomonadota</taxon>
        <taxon>Alphaproteobacteria</taxon>
        <taxon>Hyphomicrobiales</taxon>
        <taxon>Methylobacteriaceae</taxon>
        <taxon>Methylorubrum</taxon>
    </lineage>
</organism>
<dbReference type="EMBL" id="JBELQE010000091">
    <property type="protein sequence ID" value="MER2251784.1"/>
    <property type="molecule type" value="Genomic_DNA"/>
</dbReference>
<protein>
    <submittedName>
        <fullName evidence="2">DUF6745 domain-containing protein</fullName>
    </submittedName>
</protein>
<feature type="domain" description="DUF6745" evidence="1">
    <location>
        <begin position="215"/>
        <end position="337"/>
    </location>
</feature>
<dbReference type="InterPro" id="IPR046633">
    <property type="entry name" value="DUF6745"/>
</dbReference>
<evidence type="ECO:0000259" key="1">
    <source>
        <dbReference type="Pfam" id="PF20530"/>
    </source>
</evidence>
<comment type="caution">
    <text evidence="2">The sequence shown here is derived from an EMBL/GenBank/DDBJ whole genome shotgun (WGS) entry which is preliminary data.</text>
</comment>
<gene>
    <name evidence="2" type="ORF">ABS772_17845</name>
</gene>
<dbReference type="Proteomes" id="UP001480955">
    <property type="component" value="Unassembled WGS sequence"/>
</dbReference>
<name>A0ABV1QR05_9HYPH</name>
<sequence>MTSAPAKRAPERRVLRPNEALAADAAGQVLDQLDMPRNEAVRALPDGLVCHRILAPASRLEALGRNIRCRELVLDGSAIARIDDGNAITYRLSARGCHRLKTLPAGLRAGIVDLRDCLALETLPPGLSPAFLDLEGCTALERLPDDLALRGGRLNIRDCALIDALPPRGSVAQLDIAGCGRIDHVPEGFRVTSWIDVAGSGLTEPPPHLPGIGLRWRGVPVDARIAFRPHELGIAEILQERNAERRRIMLERFGFETFMEAAEAEELDHDRDPGGERRLLRVELDGDEPLVCVSVGCPSTGRRYFLRVPPTMRTCHQAVAWTAGFDDPADYAPLIET</sequence>
<accession>A0ABV1QR05</accession>